<keyword evidence="2" id="KW-1185">Reference proteome</keyword>
<proteinExistence type="predicted"/>
<dbReference type="AlphaFoldDB" id="A0A7D9HEK0"/>
<organism evidence="1 2">
    <name type="scientific">Paramuricea clavata</name>
    <name type="common">Red gorgonian</name>
    <name type="synonym">Violescent sea-whip</name>
    <dbReference type="NCBI Taxonomy" id="317549"/>
    <lineage>
        <taxon>Eukaryota</taxon>
        <taxon>Metazoa</taxon>
        <taxon>Cnidaria</taxon>
        <taxon>Anthozoa</taxon>
        <taxon>Octocorallia</taxon>
        <taxon>Malacalcyonacea</taxon>
        <taxon>Plexauridae</taxon>
        <taxon>Paramuricea</taxon>
    </lineage>
</organism>
<gene>
    <name evidence="1" type="ORF">PACLA_8A007017</name>
</gene>
<comment type="caution">
    <text evidence="1">The sequence shown here is derived from an EMBL/GenBank/DDBJ whole genome shotgun (WGS) entry which is preliminary data.</text>
</comment>
<accession>A0A7D9HEK0</accession>
<reference evidence="1" key="1">
    <citation type="submission" date="2020-04" db="EMBL/GenBank/DDBJ databases">
        <authorList>
            <person name="Alioto T."/>
            <person name="Alioto T."/>
            <person name="Gomez Garrido J."/>
        </authorList>
    </citation>
    <scope>NUCLEOTIDE SEQUENCE</scope>
    <source>
        <strain evidence="1">A484AB</strain>
    </source>
</reference>
<protein>
    <submittedName>
        <fullName evidence="1">Uncharacterized protein</fullName>
    </submittedName>
</protein>
<dbReference type="PANTHER" id="PTHR47018:SF1">
    <property type="entry name" value="TESMIN_TSO1-LIKE CXC DOMAIN-CONTAINING PROTEIN"/>
    <property type="match status" value="1"/>
</dbReference>
<evidence type="ECO:0000313" key="2">
    <source>
        <dbReference type="Proteomes" id="UP001152795"/>
    </source>
</evidence>
<evidence type="ECO:0000313" key="1">
    <source>
        <dbReference type="EMBL" id="CAB3981340.1"/>
    </source>
</evidence>
<dbReference type="PANTHER" id="PTHR47018">
    <property type="entry name" value="CXC DOMAIN-CONTAINING PROTEIN-RELATED"/>
    <property type="match status" value="1"/>
</dbReference>
<name>A0A7D9HEK0_PARCT</name>
<dbReference type="Proteomes" id="UP001152795">
    <property type="component" value="Unassembled WGS sequence"/>
</dbReference>
<dbReference type="OrthoDB" id="5949854at2759"/>
<dbReference type="EMBL" id="CACRXK020000377">
    <property type="protein sequence ID" value="CAB3981340.1"/>
    <property type="molecule type" value="Genomic_DNA"/>
</dbReference>
<sequence length="1015" mass="112279">MEDVVCPPKLRQGLFTTGAVDNIDHNPSSATAKDSFHGTGISLMQHPSHTDGGTDRGVPVIGPGTSSKSVTSLPSAYTIVPPAAFKTKEFTAPAIQGPARPSNLPAVAAATEDEYLWLRKVKTALEKSTVDGWISWSAYHADMHQAVIPPPAINALLPLFLDNAHSVAMIRHSMDIVKAAVQHLNPGQVPVLAADQPLYALAKGIQWTWPVIHGEDHFLIMFGGLHIEMAMLKLLGDWLEDSGWTNALVQADIASAGTANSFINASHVTKTRHAHQVTAASLYALLQKAYNEDSTSEYTDAMQPDTPSFEEWCIQRANASVHFDYWLKTLSLELLLLRYIRSLREGNFQLYVDSLTQIMPWMFALDHTHYSRWLSVHIRDMTTLAEKHPDVFAEFKLGNFVVHKTSNKFSAMALDQSHEQNNAMVKGSGGAIGLTGNPGALRRWMVAGPEIARLTTEFEEQAMKQHHDTKCSHHDQQPGVQAAFLKELKALVTVLDEMGNPFLEHSEDLLVIDTRDIVDAEVAETVRKIETLGEEQYIKFVTERLEQCKTPITETLPKNKLPLFSRPPVKVQSKQKAQLAALKSDCGLFSRLYISCQTRDGDIDTFFAHENQSAPPALSIAGKMRSGVKADLLRCLEADLPEQNGVPVVDATILDGAAVVQMLNPGTSKTFQEYGERVFTPYIAAQFQKSHRVDLVWDVYLPASLKASTRQKRGKGTRKRVAASTAMPKNWKDFLRVDQNKTELFTFLSQKVVHIPLADGKELYASDGSGVLCSPAESNLARLAPCSQEEADTRLLLHAADAVQKGCTKITIRTVDTDVVILAVASFSKIGPDELWIAFGAGSSFRYIAIHEIVSTVSPSEYVIDAFSELLCMPNEISEKALLLLERYVVLMYDRTSESTNVNDARKQLFTQKSRTLENIPPTQAALKQHIKRTRYQAHCWNQALVKDPEMPDPSDWGWTRDTTGWQPLWTTLPEASKSCHELIHCSCKKGCTGRCKCVKAALKCTALCVCSGDC</sequence>